<dbReference type="PANTHER" id="PTHR40094">
    <property type="entry name" value="ALPHA-2-MACROGLOBULIN HOMOLOG"/>
    <property type="match status" value="1"/>
</dbReference>
<evidence type="ECO:0000259" key="4">
    <source>
        <dbReference type="SMART" id="SM01360"/>
    </source>
</evidence>
<dbReference type="SMART" id="SM01360">
    <property type="entry name" value="A2M"/>
    <property type="match status" value="1"/>
</dbReference>
<comment type="caution">
    <text evidence="5">The sequence shown here is derived from an EMBL/GenBank/DDBJ whole genome shotgun (WGS) entry which is preliminary data.</text>
</comment>
<dbReference type="SUPFAM" id="SSF48239">
    <property type="entry name" value="Terpenoid cyclases/Protein prenyltransferases"/>
    <property type="match status" value="1"/>
</dbReference>
<feature type="domain" description="Alpha-2-macroglobulin" evidence="4">
    <location>
        <begin position="850"/>
        <end position="940"/>
    </location>
</feature>
<feature type="domain" description="Alpha-2-macroglobulin bait region" evidence="3">
    <location>
        <begin position="639"/>
        <end position="785"/>
    </location>
</feature>
<dbReference type="PANTHER" id="PTHR40094:SF1">
    <property type="entry name" value="UBIQUITIN DOMAIN-CONTAINING PROTEIN"/>
    <property type="match status" value="1"/>
</dbReference>
<dbReference type="Pfam" id="PF00207">
    <property type="entry name" value="A2M"/>
    <property type="match status" value="1"/>
</dbReference>
<dbReference type="Pfam" id="PF01835">
    <property type="entry name" value="MG2"/>
    <property type="match status" value="1"/>
</dbReference>
<dbReference type="InterPro" id="IPR001599">
    <property type="entry name" value="Macroglobln_a2"/>
</dbReference>
<keyword evidence="2" id="KW-0732">Signal</keyword>
<dbReference type="EMBL" id="SPUM01000059">
    <property type="protein sequence ID" value="TFW32382.1"/>
    <property type="molecule type" value="Genomic_DNA"/>
</dbReference>
<dbReference type="Pfam" id="PF07703">
    <property type="entry name" value="A2M_BRD"/>
    <property type="match status" value="1"/>
</dbReference>
<feature type="signal peptide" evidence="2">
    <location>
        <begin position="1"/>
        <end position="18"/>
    </location>
</feature>
<proteinExistence type="inferred from homology"/>
<evidence type="ECO:0000313" key="5">
    <source>
        <dbReference type="EMBL" id="TFW32382.1"/>
    </source>
</evidence>
<dbReference type="InterPro" id="IPR002890">
    <property type="entry name" value="MG2"/>
</dbReference>
<dbReference type="Gene3D" id="2.60.40.1930">
    <property type="match status" value="1"/>
</dbReference>
<gene>
    <name evidence="5" type="ORF">E4O92_09995</name>
</gene>
<name>A0A4Y9T0Q9_9BURK</name>
<dbReference type="RefSeq" id="WP_135189622.1">
    <property type="nucleotide sequence ID" value="NZ_SPUM01000059.1"/>
</dbReference>
<dbReference type="GO" id="GO:0004866">
    <property type="term" value="F:endopeptidase inhibitor activity"/>
    <property type="evidence" value="ECO:0007669"/>
    <property type="project" value="InterPro"/>
</dbReference>
<dbReference type="InterPro" id="IPR011625">
    <property type="entry name" value="A2M_N_BRD"/>
</dbReference>
<organism evidence="5 6">
    <name type="scientific">Massilia horti</name>
    <dbReference type="NCBI Taxonomy" id="2562153"/>
    <lineage>
        <taxon>Bacteria</taxon>
        <taxon>Pseudomonadati</taxon>
        <taxon>Pseudomonadota</taxon>
        <taxon>Betaproteobacteria</taxon>
        <taxon>Burkholderiales</taxon>
        <taxon>Oxalobacteraceae</taxon>
        <taxon>Telluria group</taxon>
        <taxon>Massilia</taxon>
    </lineage>
</organism>
<reference evidence="5 6" key="1">
    <citation type="submission" date="2019-03" db="EMBL/GenBank/DDBJ databases">
        <title>Draft genome of Massilia hortus sp. nov., a novel bacterial species of the Oxalobacteraceae family.</title>
        <authorList>
            <person name="Peta V."/>
            <person name="Raths R."/>
            <person name="Bucking H."/>
        </authorList>
    </citation>
    <scope>NUCLEOTIDE SEQUENCE [LARGE SCALE GENOMIC DNA]</scope>
    <source>
        <strain evidence="5 6">ONC3</strain>
    </source>
</reference>
<dbReference type="InterPro" id="IPR051802">
    <property type="entry name" value="YfhM-like"/>
</dbReference>
<keyword evidence="6" id="KW-1185">Reference proteome</keyword>
<dbReference type="Gene3D" id="1.50.10.20">
    <property type="match status" value="1"/>
</dbReference>
<evidence type="ECO:0000313" key="6">
    <source>
        <dbReference type="Proteomes" id="UP000297258"/>
    </source>
</evidence>
<protein>
    <submittedName>
        <fullName evidence="5">Alpha-2-macroglobulin family protein</fullName>
    </submittedName>
</protein>
<evidence type="ECO:0000256" key="2">
    <source>
        <dbReference type="SAM" id="SignalP"/>
    </source>
</evidence>
<dbReference type="SMART" id="SM01359">
    <property type="entry name" value="A2M_N_2"/>
    <property type="match status" value="1"/>
</dbReference>
<sequence>MRSLACVLALALLGSAAASNRERSNYTTFKGQPFFLLSDASYGSADVARVRLEVPGRDYARASLEQYSGADIVVYRVPEPLEFLKKQRNLHRIEVAGNYQGEGLANTLKYLWDSWWKQSRLAWRKMFSSHARLAVTQVQPGLATSDAIRRPTVFANHPQYKPLKGFDMVDSFRYPIWHAKPIEPPKGVKLAGSSSQWMPSGGGNLMIPIGKRKPGLYLVEAMIGEHRATTLVFVSDTMAVTKVSSGQMLVWTARRDNGAAVPGASVAWSDGAGILQSGRTGADGVASLERTSPEHTYVLGEDKSGGVFVSENFYYDSEIYNTKIYAVTDRPLYRPGDEVNVKFFARDFKSARVSQPAAAGAVGLTVYDPNGTPVLTQALQLGAETGTETRFRLPPGATAGGYDLRFSFQDGVYGAAFRVAEYVKPHFEINVQPSKSEFKTGEAVTGTIALRYPDGKPVKNAKLTLSLRSQQNTMVEGELRYSGLFPVELKTQELESSGSGNADFSLPAAADPSRYILTVLATDGAAYRVKTTRELMIERSASSYQLKAARQFSDPGQTVHFDLVPDGAATVRPVRWELVRLETQTKTSGAFDPAARGWDVSFPAAGSYQLSLRDQRGNLLAAASHWVSGDGLQTTPGSIEIVLDRARYAPGDTAEALITFSEPVDQALVTLERDKVEHYGLMTGRSDWFSARRVAPRQWRVRIPVKDEYGPNMTFSVAVTRHGDFMFENAGLQVIEPRIALQFKADKDVYQPGEKVTLDLTAQLDGKPVSTLVALGVVDEMIYVLQPEIAPDIGDFFYHPRRNNVRTTASLSFISYDMAQGRGGDAPVRHNYNERGVKVLERPRRDDVDTAFWAPSLKTDENGHARVTFTMPDALTRWRITARAMDAQGRVGQRTAYLRSDKAFYTKWTAPDWLRLGDAPRASVAVFNQTGKEQALDVSLAAGGKGQASKLAAKPGVNYVEFPVPPGGGPLRLEVRQDGKVVDALDATMQALPAAWSSARTLAVPLSGKEALLKLPADARNVRVSIASNAASHFARVADDLIEYPYGCVEQTSSRLIPLTMAVQSLGPDAAGVRERLMATLQAQRLRLVAMAGPQAVFGWWGNGTEGNALMTAYAYYADWQAARALRISLPPEHWNNLIAVYQQHGLKMPLMDRALVLWFAHQMDLPTQTLAAGLVEDSANAALPAGRQLPMTSSLLLGAAPDEAMGLALLAVVASENGVALPPALSQQVAAAWKSLQANPAPVAQALLMLGGQLPPAQADAVLAAVRSDMPTMDRALALVWIQKKLGGPQPPRPPAVALEGQWQAVDSQAVNPSWRWTGGAALPDRLRLAQAAPAGTVAIVQYESRAAEAHALPVVVERRILRMKQEGAGYRTEAVEPGEALRTDELYMDEITLKPAPGARHRYGLLEVALPPGAAVEASTWGIRMLGGPEPVPLERARRVERRDGYAVPIEPLAGETKVRHLLRFAQKGRYVLPPARFYRMYQPEQKAIEGEGKLVRTVQVE</sequence>
<dbReference type="InterPro" id="IPR047565">
    <property type="entry name" value="Alpha-macroglob_thiol-ester_cl"/>
</dbReference>
<dbReference type="InterPro" id="IPR008930">
    <property type="entry name" value="Terpenoid_cyclase/PrenylTrfase"/>
</dbReference>
<accession>A0A4Y9T0Q9</accession>
<comment type="similarity">
    <text evidence="1">Belongs to the protease inhibitor I39 (alpha-2-macroglobulin) family. Bacterial alpha-2-macroglobulin subfamily.</text>
</comment>
<evidence type="ECO:0000259" key="3">
    <source>
        <dbReference type="SMART" id="SM01359"/>
    </source>
</evidence>
<dbReference type="SMART" id="SM01419">
    <property type="entry name" value="Thiol-ester_cl"/>
    <property type="match status" value="1"/>
</dbReference>
<dbReference type="Proteomes" id="UP000297258">
    <property type="component" value="Unassembled WGS sequence"/>
</dbReference>
<dbReference type="OrthoDB" id="9767116at2"/>
<evidence type="ECO:0000256" key="1">
    <source>
        <dbReference type="ARBA" id="ARBA00010556"/>
    </source>
</evidence>
<feature type="chain" id="PRO_5021380427" evidence="2">
    <location>
        <begin position="19"/>
        <end position="1504"/>
    </location>
</feature>